<evidence type="ECO:0000313" key="5">
    <source>
        <dbReference type="EMBL" id="VFU13875.1"/>
    </source>
</evidence>
<dbReference type="Gene3D" id="3.40.50.10790">
    <property type="entry name" value="S-adenosyl-l-methionine hydroxide adenosyltransferase, N-terminal"/>
    <property type="match status" value="1"/>
</dbReference>
<dbReference type="EMBL" id="CAADRM010000084">
    <property type="protein sequence ID" value="VFU13875.1"/>
    <property type="molecule type" value="Genomic_DNA"/>
</dbReference>
<dbReference type="AlphaFoldDB" id="A0A485LZG3"/>
<comment type="similarity">
    <text evidence="2">Belongs to the SAM hydrolase / SAM-dependent halogenase family.</text>
</comment>
<keyword evidence="1" id="KW-0949">S-adenosyl-L-methionine</keyword>
<dbReference type="Pfam" id="PF01887">
    <property type="entry name" value="SAM_HAT_N"/>
    <property type="match status" value="1"/>
</dbReference>
<sequence>MSRPVVTLLTDFGLEDAYVAQLKAVILSQVPDVELVDITHSIPPFGLLSAGWLLHTSYAFFPRGSIHLCVVDPGVGTSRPILAVLKDGHAFVGPDNGVFSFLFPAEQVIEITWKPLGPLSSTFHGRDIMAPVVVELLKYTPPQSLGRPASNPVRLDVAKDMVVHIDRFGNVVTNVHGSRLQDGCSLVVGGKRVHRIVESFAGIPPGEPALIVGSALTVEVAANRESAAVLLGAKAGMPVRLIPPGSYA</sequence>
<dbReference type="PIRSF" id="PIRSF006779">
    <property type="entry name" value="UCP006779"/>
    <property type="match status" value="1"/>
</dbReference>
<dbReference type="PANTHER" id="PTHR35092:SF1">
    <property type="entry name" value="CHLORINASE MJ1651"/>
    <property type="match status" value="1"/>
</dbReference>
<evidence type="ECO:0000259" key="4">
    <source>
        <dbReference type="Pfam" id="PF20257"/>
    </source>
</evidence>
<dbReference type="Gene3D" id="2.40.30.90">
    <property type="entry name" value="Bacterial fluorinating enzyme like"/>
    <property type="match status" value="1"/>
</dbReference>
<protein>
    <submittedName>
        <fullName evidence="5">Adenosyl-chloride synthase</fullName>
        <ecNumber evidence="5">2.5.1.94</ecNumber>
    </submittedName>
</protein>
<evidence type="ECO:0000259" key="3">
    <source>
        <dbReference type="Pfam" id="PF01887"/>
    </source>
</evidence>
<feature type="domain" description="S-adenosyl-l-methionine hydroxide adenosyltransferase C-terminal" evidence="4">
    <location>
        <begin position="162"/>
        <end position="240"/>
    </location>
</feature>
<keyword evidence="5" id="KW-0808">Transferase</keyword>
<evidence type="ECO:0000256" key="2">
    <source>
        <dbReference type="ARBA" id="ARBA00024035"/>
    </source>
</evidence>
<dbReference type="InterPro" id="IPR002747">
    <property type="entry name" value="SAM_OH_AdoTrfase"/>
</dbReference>
<dbReference type="PANTHER" id="PTHR35092">
    <property type="entry name" value="CHLORINASE MJ1651"/>
    <property type="match status" value="1"/>
</dbReference>
<dbReference type="SUPFAM" id="SSF102522">
    <property type="entry name" value="Bacterial fluorinating enzyme, N-terminal domain"/>
    <property type="match status" value="1"/>
</dbReference>
<organism evidence="5">
    <name type="scientific">anaerobic digester metagenome</name>
    <dbReference type="NCBI Taxonomy" id="1263854"/>
    <lineage>
        <taxon>unclassified sequences</taxon>
        <taxon>metagenomes</taxon>
        <taxon>ecological metagenomes</taxon>
    </lineage>
</organism>
<accession>A0A485LZG3</accession>
<dbReference type="InterPro" id="IPR046470">
    <property type="entry name" value="SAM_HAT_C"/>
</dbReference>
<feature type="domain" description="S-adenosyl-l-methionine hydroxide adenosyltransferase N-terminal" evidence="3">
    <location>
        <begin position="6"/>
        <end position="146"/>
    </location>
</feature>
<proteinExistence type="inferred from homology"/>
<dbReference type="InterPro" id="IPR023228">
    <property type="entry name" value="SAM_OH_AdoTrfase_N_sf"/>
</dbReference>
<name>A0A485LZG3_9ZZZZ</name>
<dbReference type="SUPFAM" id="SSF101852">
    <property type="entry name" value="Bacterial fluorinating enzyme, C-terminal domain"/>
    <property type="match status" value="1"/>
</dbReference>
<dbReference type="EC" id="2.5.1.94" evidence="5"/>
<reference evidence="5" key="1">
    <citation type="submission" date="2019-03" db="EMBL/GenBank/DDBJ databases">
        <authorList>
            <person name="Hao L."/>
        </authorList>
    </citation>
    <scope>NUCLEOTIDE SEQUENCE</scope>
</reference>
<dbReference type="InterPro" id="IPR046469">
    <property type="entry name" value="SAM_HAT_N"/>
</dbReference>
<dbReference type="InterPro" id="IPR023227">
    <property type="entry name" value="SAM_OH_AdoTrfase_C_sf"/>
</dbReference>
<dbReference type="Pfam" id="PF20257">
    <property type="entry name" value="SAM_HAT_C"/>
    <property type="match status" value="1"/>
</dbReference>
<evidence type="ECO:0000256" key="1">
    <source>
        <dbReference type="ARBA" id="ARBA00022691"/>
    </source>
</evidence>
<dbReference type="GO" id="GO:0016740">
    <property type="term" value="F:transferase activity"/>
    <property type="evidence" value="ECO:0007669"/>
    <property type="project" value="UniProtKB-KW"/>
</dbReference>
<gene>
    <name evidence="5" type="primary">salL</name>
    <name evidence="5" type="ORF">SCFA_220092</name>
</gene>